<proteinExistence type="inferred from homology"/>
<keyword evidence="8" id="KW-1185">Reference proteome</keyword>
<dbReference type="PRINTS" id="PR00368">
    <property type="entry name" value="FADPNR"/>
</dbReference>
<dbReference type="Pfam" id="PF07992">
    <property type="entry name" value="Pyr_redox_2"/>
    <property type="match status" value="1"/>
</dbReference>
<reference evidence="7 8" key="1">
    <citation type="submission" date="2024-01" db="EMBL/GenBank/DDBJ databases">
        <title>The diversity of rhizobia nodulating Mimosa spp. in eleven states of Brazil covering several biomes is determined by host plant, location, and edaphic factors.</title>
        <authorList>
            <person name="Rouws L."/>
            <person name="Barauna A."/>
            <person name="Beukes C."/>
            <person name="De Faria S.M."/>
            <person name="Gross E."/>
            <person name="Dos Reis Junior F.B."/>
            <person name="Simon M."/>
            <person name="Maluk M."/>
            <person name="Odee D.W."/>
            <person name="Kenicer G."/>
            <person name="Young J.P.W."/>
            <person name="Reis V.M."/>
            <person name="Zilli J."/>
            <person name="James E.K."/>
        </authorList>
    </citation>
    <scope>NUCLEOTIDE SEQUENCE [LARGE SCALE GENOMIC DNA]</scope>
    <source>
        <strain evidence="7 8">JPY77</strain>
    </source>
</reference>
<evidence type="ECO:0000256" key="5">
    <source>
        <dbReference type="ARBA" id="ARBA00023027"/>
    </source>
</evidence>
<dbReference type="PRINTS" id="PR00411">
    <property type="entry name" value="PNDRDTASEI"/>
</dbReference>
<protein>
    <submittedName>
        <fullName evidence="7">NAD(P)/FAD-dependent oxidoreductase</fullName>
        <ecNumber evidence="7">1.6.5.-</ecNumber>
    </submittedName>
</protein>
<evidence type="ECO:0000256" key="2">
    <source>
        <dbReference type="ARBA" id="ARBA00022630"/>
    </source>
</evidence>
<dbReference type="SUPFAM" id="SSF51905">
    <property type="entry name" value="FAD/NAD(P)-binding domain"/>
    <property type="match status" value="1"/>
</dbReference>
<comment type="caution">
    <text evidence="7">The sequence shown here is derived from an EMBL/GenBank/DDBJ whole genome shotgun (WGS) entry which is preliminary data.</text>
</comment>
<dbReference type="PANTHER" id="PTHR43706:SF45">
    <property type="entry name" value="NADH DEHYDROGENASE-LIKE PROTEIN RV1812C"/>
    <property type="match status" value="1"/>
</dbReference>
<dbReference type="EMBL" id="JAZHGC010000019">
    <property type="protein sequence ID" value="MEM5288529.1"/>
    <property type="molecule type" value="Genomic_DNA"/>
</dbReference>
<accession>A0ABU9QGS7</accession>
<dbReference type="RefSeq" id="WP_201655050.1">
    <property type="nucleotide sequence ID" value="NZ_CAJHCS010000021.1"/>
</dbReference>
<comment type="similarity">
    <text evidence="1">Belongs to the NADH dehydrogenase family.</text>
</comment>
<dbReference type="Gene3D" id="3.50.50.100">
    <property type="match status" value="1"/>
</dbReference>
<keyword evidence="5" id="KW-0520">NAD</keyword>
<evidence type="ECO:0000256" key="3">
    <source>
        <dbReference type="ARBA" id="ARBA00022827"/>
    </source>
</evidence>
<keyword evidence="4 7" id="KW-0560">Oxidoreductase</keyword>
<dbReference type="Proteomes" id="UP001494588">
    <property type="component" value="Unassembled WGS sequence"/>
</dbReference>
<dbReference type="InterPro" id="IPR045024">
    <property type="entry name" value="NDH-2"/>
</dbReference>
<evidence type="ECO:0000256" key="4">
    <source>
        <dbReference type="ARBA" id="ARBA00023002"/>
    </source>
</evidence>
<evidence type="ECO:0000313" key="8">
    <source>
        <dbReference type="Proteomes" id="UP001494588"/>
    </source>
</evidence>
<dbReference type="InterPro" id="IPR023753">
    <property type="entry name" value="FAD/NAD-binding_dom"/>
</dbReference>
<gene>
    <name evidence="7" type="ORF">V4C55_22645</name>
</gene>
<feature type="domain" description="FAD/NAD(P)-binding" evidence="6">
    <location>
        <begin position="7"/>
        <end position="318"/>
    </location>
</feature>
<name>A0ABU9QGS7_9BURK</name>
<dbReference type="PANTHER" id="PTHR43706">
    <property type="entry name" value="NADH DEHYDROGENASE"/>
    <property type="match status" value="1"/>
</dbReference>
<dbReference type="EC" id="1.6.5.-" evidence="7"/>
<dbReference type="InterPro" id="IPR036188">
    <property type="entry name" value="FAD/NAD-bd_sf"/>
</dbReference>
<evidence type="ECO:0000313" key="7">
    <source>
        <dbReference type="EMBL" id="MEM5288529.1"/>
    </source>
</evidence>
<evidence type="ECO:0000259" key="6">
    <source>
        <dbReference type="Pfam" id="PF07992"/>
    </source>
</evidence>
<keyword evidence="3" id="KW-0274">FAD</keyword>
<sequence length="415" mass="44860">MDTDLKRIVVIGAGFAGLWSALGAARKLDEMRVPGDQVEVVVINGTPYHSIRVRNYEQPLDDTLVPLADVLDPAGVRHILGKATSIDLQNRRVGFEPDDDTPEQWLGYDRLILAAGSELVRPAIPGLREYTFDVDTFQGAARLQAHLLSLPGQPDSEGRLTVVVVGAGLTGIELASELPARMRSIAGERQGNAIRVILADRSPKIGQAMGGAQPVIEEALTAQGVELLPGVSLEAVTRDGVQFTDGEHIDTATVVWCGGMRANPLTAQFPVTHDPFGRVPVDAFLRVENVPNVFAAGDCARILIDGERPSVMSCQHGRPMGRYAGHNAVCDLLGVDMLPLGIDWYTTILDLGPWGAVYTEGWERRLASQGAAAKQTKRTINCERIYPPRNGKREDIFAAAAPVVQAPPYTVRDKD</sequence>
<organism evidence="7 8">
    <name type="scientific">Paraburkholderia sabiae</name>
    <dbReference type="NCBI Taxonomy" id="273251"/>
    <lineage>
        <taxon>Bacteria</taxon>
        <taxon>Pseudomonadati</taxon>
        <taxon>Pseudomonadota</taxon>
        <taxon>Betaproteobacteria</taxon>
        <taxon>Burkholderiales</taxon>
        <taxon>Burkholderiaceae</taxon>
        <taxon>Paraburkholderia</taxon>
    </lineage>
</organism>
<evidence type="ECO:0000256" key="1">
    <source>
        <dbReference type="ARBA" id="ARBA00005272"/>
    </source>
</evidence>
<dbReference type="GO" id="GO:0016491">
    <property type="term" value="F:oxidoreductase activity"/>
    <property type="evidence" value="ECO:0007669"/>
    <property type="project" value="UniProtKB-KW"/>
</dbReference>
<keyword evidence="2" id="KW-0285">Flavoprotein</keyword>